<dbReference type="Gene3D" id="3.40.50.150">
    <property type="entry name" value="Vaccinia Virus protein VP39"/>
    <property type="match status" value="1"/>
</dbReference>
<evidence type="ECO:0000313" key="2">
    <source>
        <dbReference type="EMBL" id="KEZ52956.1"/>
    </source>
</evidence>
<dbReference type="GO" id="GO:0032259">
    <property type="term" value="P:methylation"/>
    <property type="evidence" value="ECO:0007669"/>
    <property type="project" value="UniProtKB-KW"/>
</dbReference>
<dbReference type="PANTHER" id="PTHR43861">
    <property type="entry name" value="TRANS-ACONITATE 2-METHYLTRANSFERASE-RELATED"/>
    <property type="match status" value="1"/>
</dbReference>
<comment type="caution">
    <text evidence="2">The sequence shown here is derived from an EMBL/GenBank/DDBJ whole genome shotgun (WGS) entry which is preliminary data.</text>
</comment>
<dbReference type="InterPro" id="IPR029063">
    <property type="entry name" value="SAM-dependent_MTases_sf"/>
</dbReference>
<dbReference type="CDD" id="cd02440">
    <property type="entry name" value="AdoMet_MTases"/>
    <property type="match status" value="1"/>
</dbReference>
<sequence>MELIQVVNTYDWEKEAEKKWDERAAFWNKSSKEMWDTGSRSTVIPFFKKYVSEGSKVIDIGCGDGYGSFLLMQEGMKVTGADLSPEMIRLAKQHEKEGRLAFRQANIMSMPFGDGEADALLTINCLEWTADPLAALLELKRVVKKEGYLCIAVLGPTAHPRENSYGRLYGKDVICNTMMPWEFEKLAHENGWELIDSQGVYKRGVTEDMVHKLSVELKQSLSFLWLFMLQKKGEDKR</sequence>
<accession>A0A084H044</accession>
<gene>
    <name evidence="2" type="ORF">GS18_0209040</name>
</gene>
<name>A0A084H044_METID</name>
<dbReference type="STRING" id="246786.GS18_0209040"/>
<keyword evidence="2" id="KW-0808">Transferase</keyword>
<dbReference type="EMBL" id="JNVC02000004">
    <property type="protein sequence ID" value="KEZ52956.1"/>
    <property type="molecule type" value="Genomic_DNA"/>
</dbReference>
<proteinExistence type="predicted"/>
<dbReference type="SUPFAM" id="SSF53335">
    <property type="entry name" value="S-adenosyl-L-methionine-dependent methyltransferases"/>
    <property type="match status" value="1"/>
</dbReference>
<dbReference type="AlphaFoldDB" id="A0A084H044"/>
<dbReference type="Pfam" id="PF08241">
    <property type="entry name" value="Methyltransf_11"/>
    <property type="match status" value="1"/>
</dbReference>
<evidence type="ECO:0000259" key="1">
    <source>
        <dbReference type="Pfam" id="PF08241"/>
    </source>
</evidence>
<keyword evidence="2" id="KW-0489">Methyltransferase</keyword>
<feature type="domain" description="Methyltransferase type 11" evidence="1">
    <location>
        <begin position="58"/>
        <end position="151"/>
    </location>
</feature>
<reference evidence="2 3" key="1">
    <citation type="journal article" date="2005" name="Int. J. Syst. Evol. Microbiol.">
        <title>Bacillus cibi sp. nov., isolated from jeotgal, a traditional Korean fermented seafood.</title>
        <authorList>
            <person name="Yoon J.H."/>
            <person name="Lee C.H."/>
            <person name="Oh T.K."/>
        </authorList>
    </citation>
    <scope>NUCLEOTIDE SEQUENCE [LARGE SCALE GENOMIC DNA]</scope>
    <source>
        <strain evidence="2 3">DSM 16189</strain>
    </source>
</reference>
<dbReference type="PANTHER" id="PTHR43861:SF1">
    <property type="entry name" value="TRANS-ACONITATE 2-METHYLTRANSFERASE"/>
    <property type="match status" value="1"/>
</dbReference>
<organism evidence="2 3">
    <name type="scientific">Metabacillus indicus</name>
    <name type="common">Bacillus indicus</name>
    <dbReference type="NCBI Taxonomy" id="246786"/>
    <lineage>
        <taxon>Bacteria</taxon>
        <taxon>Bacillati</taxon>
        <taxon>Bacillota</taxon>
        <taxon>Bacilli</taxon>
        <taxon>Bacillales</taxon>
        <taxon>Bacillaceae</taxon>
        <taxon>Metabacillus</taxon>
    </lineage>
</organism>
<dbReference type="Proteomes" id="UP000028549">
    <property type="component" value="Unassembled WGS sequence"/>
</dbReference>
<protein>
    <submittedName>
        <fullName evidence="2">Methyltransferase</fullName>
    </submittedName>
</protein>
<dbReference type="InterPro" id="IPR013216">
    <property type="entry name" value="Methyltransf_11"/>
</dbReference>
<evidence type="ECO:0000313" key="3">
    <source>
        <dbReference type="Proteomes" id="UP000028549"/>
    </source>
</evidence>
<keyword evidence="3" id="KW-1185">Reference proteome</keyword>
<dbReference type="GO" id="GO:0008757">
    <property type="term" value="F:S-adenosylmethionine-dependent methyltransferase activity"/>
    <property type="evidence" value="ECO:0007669"/>
    <property type="project" value="InterPro"/>
</dbReference>